<accession>A0ACC1Q1I4</accession>
<evidence type="ECO:0000313" key="1">
    <source>
        <dbReference type="EMBL" id="KAJ3007901.1"/>
    </source>
</evidence>
<keyword evidence="2" id="KW-1185">Reference proteome</keyword>
<organism evidence="1 2">
    <name type="scientific">Trametes sanguinea</name>
    <dbReference type="NCBI Taxonomy" id="158606"/>
    <lineage>
        <taxon>Eukaryota</taxon>
        <taxon>Fungi</taxon>
        <taxon>Dikarya</taxon>
        <taxon>Basidiomycota</taxon>
        <taxon>Agaricomycotina</taxon>
        <taxon>Agaricomycetes</taxon>
        <taxon>Polyporales</taxon>
        <taxon>Polyporaceae</taxon>
        <taxon>Trametes</taxon>
    </lineage>
</organism>
<proteinExistence type="predicted"/>
<evidence type="ECO:0000313" key="2">
    <source>
        <dbReference type="Proteomes" id="UP001144978"/>
    </source>
</evidence>
<dbReference type="EMBL" id="JANSHE010000700">
    <property type="protein sequence ID" value="KAJ3007901.1"/>
    <property type="molecule type" value="Genomic_DNA"/>
</dbReference>
<dbReference type="Proteomes" id="UP001144978">
    <property type="component" value="Unassembled WGS sequence"/>
</dbReference>
<sequence length="426" mass="44967">MGGWVASRPSESGERERSWAGVQGRGVGCAGGWMAWNAKIWNEQIAVYFQAHPGMLRWSLRRPPRSPSVLIPVPSNILYITPATPPPHPVANAASYIYNPRPTPSLPVSPSSCYPATSPASETPLIRVPTQVNKSICRLRGPRRPSCAPRRANPLSRWASRASTSSSPVSTPIIVIAPAPNSHRPSTTTPSPTRAFSGVAPDAHADPFAGAPRSPSDAHPASPGGRRSPMTIAERSHPHTHPNTIPLPFPQPSRGHLLTPPPPPPPPAAASAAGSAPQADCAAPCCSPTGTAAQPPTHMRRTASMYHPSEHTQHAPAAVPAARSLDSFNVAFNYGDPILAILWTAVCRVLIGEILRTPATQDPSSPRTYAAVAASASSSSARAPAAQREAIRATLDRVLAAMNRFRETCPLMGMLHDGFVSVQGAM</sequence>
<name>A0ACC1Q1I4_9APHY</name>
<comment type="caution">
    <text evidence="1">The sequence shown here is derived from an EMBL/GenBank/DDBJ whole genome shotgun (WGS) entry which is preliminary data.</text>
</comment>
<protein>
    <submittedName>
        <fullName evidence="1">Uncharacterized protein</fullName>
    </submittedName>
</protein>
<gene>
    <name evidence="1" type="ORF">NUW54_g3366</name>
</gene>
<reference evidence="1" key="1">
    <citation type="submission" date="2022-08" db="EMBL/GenBank/DDBJ databases">
        <title>Genome Sequence of Pycnoporus sanguineus.</title>
        <authorList>
            <person name="Buettner E."/>
        </authorList>
    </citation>
    <scope>NUCLEOTIDE SEQUENCE</scope>
    <source>
        <strain evidence="1">CG-C14</strain>
    </source>
</reference>